<feature type="region of interest" description="Disordered" evidence="1">
    <location>
        <begin position="117"/>
        <end position="138"/>
    </location>
</feature>
<feature type="compositionally biased region" description="Low complexity" evidence="1">
    <location>
        <begin position="124"/>
        <end position="138"/>
    </location>
</feature>
<keyword evidence="3" id="KW-1185">Reference proteome</keyword>
<evidence type="ECO:0000313" key="3">
    <source>
        <dbReference type="Proteomes" id="UP000223527"/>
    </source>
</evidence>
<name>A0A2C7ACE0_9PROT</name>
<evidence type="ECO:0000313" key="2">
    <source>
        <dbReference type="EMBL" id="PHK94756.1"/>
    </source>
</evidence>
<protein>
    <submittedName>
        <fullName evidence="2">Uncharacterized protein</fullName>
    </submittedName>
</protein>
<dbReference type="RefSeq" id="WP_099095683.1">
    <property type="nucleotide sequence ID" value="NZ_PDNU01000019.1"/>
</dbReference>
<dbReference type="EMBL" id="PDNU01000019">
    <property type="protein sequence ID" value="PHK94756.1"/>
    <property type="molecule type" value="Genomic_DNA"/>
</dbReference>
<dbReference type="Proteomes" id="UP000223527">
    <property type="component" value="Unassembled WGS sequence"/>
</dbReference>
<gene>
    <name evidence="2" type="ORF">CR162_11400</name>
</gene>
<accession>A0A2C7ACE0</accession>
<reference evidence="2 3" key="1">
    <citation type="submission" date="2017-10" db="EMBL/GenBank/DDBJ databases">
        <authorList>
            <person name="Banno H."/>
            <person name="Chua N.-H."/>
        </authorList>
    </citation>
    <scope>NUCLEOTIDE SEQUENCE [LARGE SCALE GENOMIC DNA]</scope>
    <source>
        <strain evidence="2 3">YW11</strain>
    </source>
</reference>
<dbReference type="AlphaFoldDB" id="A0A2C7ACE0"/>
<proteinExistence type="predicted"/>
<comment type="caution">
    <text evidence="2">The sequence shown here is derived from an EMBL/GenBank/DDBJ whole genome shotgun (WGS) entry which is preliminary data.</text>
</comment>
<sequence length="138" mass="14796">MSLVVIGPAGSLGQAVLLALSFAILPPAVQAQPAPPIQPEYFIGSIGSTVRARTDPDRPETQYTLSASQLGASRETPLQSLGRNKRWLKVRINNSETWLLDRDLMAPEAIVCDNPLPTREQQTAGMAGSSAGGRRCTR</sequence>
<organism evidence="2 3">
    <name type="scientific">Teichococcus rhizosphaerae</name>
    <dbReference type="NCBI Taxonomy" id="1335062"/>
    <lineage>
        <taxon>Bacteria</taxon>
        <taxon>Pseudomonadati</taxon>
        <taxon>Pseudomonadota</taxon>
        <taxon>Alphaproteobacteria</taxon>
        <taxon>Acetobacterales</taxon>
        <taxon>Roseomonadaceae</taxon>
        <taxon>Roseomonas</taxon>
    </lineage>
</organism>
<evidence type="ECO:0000256" key="1">
    <source>
        <dbReference type="SAM" id="MobiDB-lite"/>
    </source>
</evidence>